<accession>A0A1V9YEF5</accession>
<dbReference type="InterPro" id="IPR038050">
    <property type="entry name" value="Neuro_actylchol_rec"/>
</dbReference>
<gene>
    <name evidence="3" type="ORF">ACHHYP_13945</name>
</gene>
<comment type="caution">
    <text evidence="3">The sequence shown here is derived from an EMBL/GenBank/DDBJ whole genome shotgun (WGS) entry which is preliminary data.</text>
</comment>
<keyword evidence="2" id="KW-0812">Transmembrane</keyword>
<evidence type="ECO:0000256" key="1">
    <source>
        <dbReference type="ARBA" id="ARBA00004141"/>
    </source>
</evidence>
<protein>
    <recommendedName>
        <fullName evidence="5">Neurotransmitter-gated ion-channel ligand-binding domain-containing protein</fullName>
    </recommendedName>
</protein>
<dbReference type="InterPro" id="IPR006201">
    <property type="entry name" value="Neur_channel"/>
</dbReference>
<organism evidence="3 4">
    <name type="scientific">Achlya hypogyna</name>
    <name type="common">Oomycete</name>
    <name type="synonym">Protoachlya hypogyna</name>
    <dbReference type="NCBI Taxonomy" id="1202772"/>
    <lineage>
        <taxon>Eukaryota</taxon>
        <taxon>Sar</taxon>
        <taxon>Stramenopiles</taxon>
        <taxon>Oomycota</taxon>
        <taxon>Saprolegniomycetes</taxon>
        <taxon>Saprolegniales</taxon>
        <taxon>Achlyaceae</taxon>
        <taxon>Achlya</taxon>
    </lineage>
</organism>
<feature type="transmembrane region" description="Helical" evidence="2">
    <location>
        <begin position="441"/>
        <end position="463"/>
    </location>
</feature>
<dbReference type="Proteomes" id="UP000243579">
    <property type="component" value="Unassembled WGS sequence"/>
</dbReference>
<evidence type="ECO:0000256" key="2">
    <source>
        <dbReference type="SAM" id="Phobius"/>
    </source>
</evidence>
<keyword evidence="2" id="KW-0472">Membrane</keyword>
<keyword evidence="2" id="KW-1133">Transmembrane helix</keyword>
<dbReference type="OrthoDB" id="62474at2759"/>
<dbReference type="AlphaFoldDB" id="A0A1V9YEF5"/>
<dbReference type="GO" id="GO:0005230">
    <property type="term" value="F:extracellular ligand-gated monoatomic ion channel activity"/>
    <property type="evidence" value="ECO:0007669"/>
    <property type="project" value="InterPro"/>
</dbReference>
<dbReference type="SUPFAM" id="SSF90112">
    <property type="entry name" value="Neurotransmitter-gated ion-channel transmembrane pore"/>
    <property type="match status" value="1"/>
</dbReference>
<feature type="transmembrane region" description="Helical" evidence="2">
    <location>
        <begin position="329"/>
        <end position="349"/>
    </location>
</feature>
<evidence type="ECO:0008006" key="5">
    <source>
        <dbReference type="Google" id="ProtNLM"/>
    </source>
</evidence>
<proteinExistence type="predicted"/>
<dbReference type="STRING" id="1202772.A0A1V9YEF5"/>
<dbReference type="GO" id="GO:0004888">
    <property type="term" value="F:transmembrane signaling receptor activity"/>
    <property type="evidence" value="ECO:0007669"/>
    <property type="project" value="InterPro"/>
</dbReference>
<dbReference type="GO" id="GO:0016020">
    <property type="term" value="C:membrane"/>
    <property type="evidence" value="ECO:0007669"/>
    <property type="project" value="UniProtKB-SubCell"/>
</dbReference>
<sequence>MKDTKVRTAVVPTNASIRGSPQPAPATTWSAEVVEHKIVHGTLVLTLAAPLLGHKDELLALSGSIGGVWFVNHIAADGFEVWCGSNSSSVAAKLTATDTDVSSIFAWEVTPLFPGQNDVLQPKSADAPCRCRFHTPLVLHSRISILNLYSIDTVAQTFSADVAVSLRLRQIARQGVPQAWTEELVACVGLTDTAIELLHVVSYDDDVFRSTSFESSQLLPTTMCDLVLFLRVRGTFLEQLELDEFPFDQQSFSLVLAVNVRRSHVILRSNYISPSVFQVANFQRANVFHATSRKYVLTRHSFSDPRVSSSGGVYPRMEHQILLARKSGFYIANILVPTATITYLGFLSFGVDVGGQRMDTASRVSISLTLMLTAVAYKFTVAGMVRAERVFTEDLGAIPQISYLTSLDMYVNLSFATLGIISIENVLFPWICTQDCYATEQLILCALLALFTLGNLVWCFVVARTLRARRHHNELLLERHRLNLLIAKQYPNISYKDRDHMFDLLVAEMHLELPEAPSRAQFDGRASERKARRYTAVAAAFTAIKDQVTEISEVPTRA</sequence>
<dbReference type="Gene3D" id="1.20.58.390">
    <property type="entry name" value="Neurotransmitter-gated ion-channel transmembrane domain"/>
    <property type="match status" value="1"/>
</dbReference>
<dbReference type="PANTHER" id="PTHR18945">
    <property type="entry name" value="NEUROTRANSMITTER GATED ION CHANNEL"/>
    <property type="match status" value="1"/>
</dbReference>
<dbReference type="EMBL" id="JNBR01001943">
    <property type="protein sequence ID" value="OQR84066.1"/>
    <property type="molecule type" value="Genomic_DNA"/>
</dbReference>
<name>A0A1V9YEF5_ACHHY</name>
<evidence type="ECO:0000313" key="3">
    <source>
        <dbReference type="EMBL" id="OQR84066.1"/>
    </source>
</evidence>
<dbReference type="Gene3D" id="2.70.170.10">
    <property type="entry name" value="Neurotransmitter-gated ion-channel ligand-binding domain"/>
    <property type="match status" value="1"/>
</dbReference>
<dbReference type="InterPro" id="IPR036719">
    <property type="entry name" value="Neuro-gated_channel_TM_sf"/>
</dbReference>
<comment type="subcellular location">
    <subcellularLocation>
        <location evidence="1">Membrane</location>
        <topology evidence="1">Multi-pass membrane protein</topology>
    </subcellularLocation>
</comment>
<feature type="transmembrane region" description="Helical" evidence="2">
    <location>
        <begin position="361"/>
        <end position="380"/>
    </location>
</feature>
<reference evidence="3 4" key="1">
    <citation type="journal article" date="2014" name="Genome Biol. Evol.">
        <title>The secreted proteins of Achlya hypogyna and Thraustotheca clavata identify the ancestral oomycete secretome and reveal gene acquisitions by horizontal gene transfer.</title>
        <authorList>
            <person name="Misner I."/>
            <person name="Blouin N."/>
            <person name="Leonard G."/>
            <person name="Richards T.A."/>
            <person name="Lane C.E."/>
        </authorList>
    </citation>
    <scope>NUCLEOTIDE SEQUENCE [LARGE SCALE GENOMIC DNA]</scope>
    <source>
        <strain evidence="3 4">ATCC 48635</strain>
    </source>
</reference>
<feature type="transmembrane region" description="Helical" evidence="2">
    <location>
        <begin position="401"/>
        <end position="421"/>
    </location>
</feature>
<evidence type="ECO:0000313" key="4">
    <source>
        <dbReference type="Proteomes" id="UP000243579"/>
    </source>
</evidence>
<keyword evidence="4" id="KW-1185">Reference proteome</keyword>
<dbReference type="InterPro" id="IPR036734">
    <property type="entry name" value="Neur_chan_lig-bd_sf"/>
</dbReference>